<dbReference type="SUPFAM" id="SSF56796">
    <property type="entry name" value="Dehydroquinate synthase-like"/>
    <property type="match status" value="1"/>
</dbReference>
<feature type="binding site" evidence="5">
    <location>
        <position position="127"/>
    </location>
    <ligand>
        <name>NAD(+)</name>
        <dbReference type="ChEBI" id="CHEBI:57540"/>
    </ligand>
</feature>
<dbReference type="GO" id="GO:0046872">
    <property type="term" value="F:metal ion binding"/>
    <property type="evidence" value="ECO:0007669"/>
    <property type="project" value="UniProtKB-KW"/>
</dbReference>
<protein>
    <submittedName>
        <fullName evidence="7">Glycerol dehydrogenase</fullName>
        <ecNumber evidence="7">1.1.1.6</ecNumber>
    </submittedName>
</protein>
<evidence type="ECO:0000313" key="7">
    <source>
        <dbReference type="EMBL" id="KFI71421.1"/>
    </source>
</evidence>
<organism evidence="7 8">
    <name type="scientific">Bifidobacterium merycicum</name>
    <dbReference type="NCBI Taxonomy" id="78345"/>
    <lineage>
        <taxon>Bacteria</taxon>
        <taxon>Bacillati</taxon>
        <taxon>Actinomycetota</taxon>
        <taxon>Actinomycetes</taxon>
        <taxon>Bifidobacteriales</taxon>
        <taxon>Bifidobacteriaceae</taxon>
        <taxon>Bifidobacterium</taxon>
    </lineage>
</organism>
<evidence type="ECO:0000256" key="3">
    <source>
        <dbReference type="ARBA" id="ARBA00023002"/>
    </source>
</evidence>
<keyword evidence="4" id="KW-0862">Zinc</keyword>
<keyword evidence="8" id="KW-1185">Reference proteome</keyword>
<comment type="cofactor">
    <cofactor evidence="4">
        <name>Zn(2+)</name>
        <dbReference type="ChEBI" id="CHEBI:29105"/>
    </cofactor>
    <text evidence="4">Binds 1 zinc ion per subunit.</text>
</comment>
<dbReference type="PANTHER" id="PTHR43616">
    <property type="entry name" value="GLYCEROL DEHYDROGENASE"/>
    <property type="match status" value="1"/>
</dbReference>
<gene>
    <name evidence="7" type="ORF">BMERY_1635</name>
</gene>
<dbReference type="Proteomes" id="UP000029060">
    <property type="component" value="Unassembled WGS sequence"/>
</dbReference>
<dbReference type="RefSeq" id="WP_033523109.1">
    <property type="nucleotide sequence ID" value="NZ_JGZC01000002.1"/>
</dbReference>
<feature type="binding site" evidence="4">
    <location>
        <position position="171"/>
    </location>
    <ligand>
        <name>glycerol</name>
        <dbReference type="ChEBI" id="CHEBI:17754"/>
    </ligand>
</feature>
<dbReference type="InterPro" id="IPR016205">
    <property type="entry name" value="Glycerol_DH"/>
</dbReference>
<feature type="binding site" evidence="5">
    <location>
        <position position="131"/>
    </location>
    <ligand>
        <name>NAD(+)</name>
        <dbReference type="ChEBI" id="CHEBI:57540"/>
    </ligand>
</feature>
<feature type="binding site" evidence="5">
    <location>
        <begin position="94"/>
        <end position="98"/>
    </location>
    <ligand>
        <name>NAD(+)</name>
        <dbReference type="ChEBI" id="CHEBI:57540"/>
    </ligand>
</feature>
<dbReference type="Gene3D" id="3.40.50.1970">
    <property type="match status" value="1"/>
</dbReference>
<dbReference type="PIRSF" id="PIRSF000112">
    <property type="entry name" value="Glycerol_dehydrogenase"/>
    <property type="match status" value="1"/>
</dbReference>
<reference evidence="7 8" key="1">
    <citation type="submission" date="2014-03" db="EMBL/GenBank/DDBJ databases">
        <title>Genomics of Bifidobacteria.</title>
        <authorList>
            <person name="Ventura M."/>
            <person name="Milani C."/>
            <person name="Lugli G.A."/>
        </authorList>
    </citation>
    <scope>NUCLEOTIDE SEQUENCE [LARGE SCALE GENOMIC DNA]</scope>
    <source>
        <strain evidence="7 8">LMG 11341</strain>
    </source>
</reference>
<keyword evidence="2 4" id="KW-0479">Metal-binding</keyword>
<dbReference type="Gene3D" id="1.20.1090.10">
    <property type="entry name" value="Dehydroquinate synthase-like - alpha domain"/>
    <property type="match status" value="1"/>
</dbReference>
<evidence type="ECO:0000256" key="5">
    <source>
        <dbReference type="PIRSR" id="PIRSR000112-3"/>
    </source>
</evidence>
<dbReference type="InterPro" id="IPR018211">
    <property type="entry name" value="ADH_Fe_CS"/>
</dbReference>
<name>A0A087BK71_9BIFI</name>
<evidence type="ECO:0000259" key="6">
    <source>
        <dbReference type="Pfam" id="PF00465"/>
    </source>
</evidence>
<proteinExistence type="inferred from homology"/>
<dbReference type="eggNOG" id="COG0371">
    <property type="taxonomic scope" value="Bacteria"/>
</dbReference>
<evidence type="ECO:0000313" key="8">
    <source>
        <dbReference type="Proteomes" id="UP000029060"/>
    </source>
</evidence>
<evidence type="ECO:0000256" key="4">
    <source>
        <dbReference type="PIRSR" id="PIRSR000112-1"/>
    </source>
</evidence>
<dbReference type="STRING" id="78345.BMERY_1635"/>
<comment type="similarity">
    <text evidence="1">Belongs to the iron-containing alcohol dehydrogenase family.</text>
</comment>
<dbReference type="EC" id="1.1.1.6" evidence="7"/>
<dbReference type="CDD" id="cd08172">
    <property type="entry name" value="GlyDH-like"/>
    <property type="match status" value="1"/>
</dbReference>
<dbReference type="EMBL" id="JGZC01000002">
    <property type="protein sequence ID" value="KFI71421.1"/>
    <property type="molecule type" value="Genomic_DNA"/>
</dbReference>
<feature type="binding site" evidence="5">
    <location>
        <position position="125"/>
    </location>
    <ligand>
        <name>NAD(+)</name>
        <dbReference type="ChEBI" id="CHEBI:57540"/>
    </ligand>
</feature>
<dbReference type="PANTHER" id="PTHR43616:SF3">
    <property type="entry name" value="HYDROXYCARBOXYLATE DEHYDROGENASE A"/>
    <property type="match status" value="1"/>
</dbReference>
<evidence type="ECO:0000256" key="1">
    <source>
        <dbReference type="ARBA" id="ARBA00007358"/>
    </source>
</evidence>
<comment type="caution">
    <text evidence="7">The sequence shown here is derived from an EMBL/GenBank/DDBJ whole genome shotgun (WGS) entry which is preliminary data.</text>
</comment>
<feature type="binding site" evidence="4">
    <location>
        <position position="272"/>
    </location>
    <ligand>
        <name>glycerol</name>
        <dbReference type="ChEBI" id="CHEBI:17754"/>
    </ligand>
</feature>
<dbReference type="OrthoDB" id="323926at2"/>
<dbReference type="GO" id="GO:0008888">
    <property type="term" value="F:glycerol dehydrogenase (NAD+) activity"/>
    <property type="evidence" value="ECO:0007669"/>
    <property type="project" value="UniProtKB-EC"/>
</dbReference>
<feature type="binding site" evidence="4">
    <location>
        <position position="255"/>
    </location>
    <ligand>
        <name>glycerol</name>
        <dbReference type="ChEBI" id="CHEBI:17754"/>
    </ligand>
</feature>
<dbReference type="AlphaFoldDB" id="A0A087BK71"/>
<accession>A0A087BK71</accession>
<dbReference type="InterPro" id="IPR001670">
    <property type="entry name" value="ADH_Fe/GldA"/>
</dbReference>
<dbReference type="Pfam" id="PF00465">
    <property type="entry name" value="Fe-ADH"/>
    <property type="match status" value="1"/>
</dbReference>
<sequence length="359" mass="37907">MSSNIRDTDVRSGPDRYVSGIGVARDIGGYLDDYRQPVLITGERSWEAFSGYADAVPDLPVLRYDGSATVRNASELADRARALHADAVIAVGAGKLSDTAKNVAEFTGAELIMVPTLAATCAAYSALSVNYDEKHRYANAPLHPRNSNLVLVDAALIARGPREYLVGGIGDTLAKWYESRPVFARAASLSAFDRLSQQAAAELRSILLEESEAALRAHDRGVVDEHLLRVIDTNIGLAGTVGGFGGTRARASGAHSMHDALTQIPGTSSTVHGAKVAYGIIVQLLAEGDADEARSLVPFYDSVGLPHSLRQMGLDIDDADAVRVVAEFAAGDKAAFAQAVPGITADDVVHAMRLAESLA</sequence>
<keyword evidence="5" id="KW-0520">NAD</keyword>
<dbReference type="PROSITE" id="PS00913">
    <property type="entry name" value="ADH_IRON_1"/>
    <property type="match status" value="1"/>
</dbReference>
<evidence type="ECO:0000256" key="2">
    <source>
        <dbReference type="ARBA" id="ARBA00022723"/>
    </source>
</evidence>
<feature type="domain" description="Alcohol dehydrogenase iron-type/glycerol dehydrogenase GldA" evidence="6">
    <location>
        <begin position="14"/>
        <end position="153"/>
    </location>
</feature>
<keyword evidence="3 7" id="KW-0560">Oxidoreductase</keyword>